<dbReference type="InterPro" id="IPR029060">
    <property type="entry name" value="PIN-like_dom_sf"/>
</dbReference>
<dbReference type="SUPFAM" id="SSF88723">
    <property type="entry name" value="PIN domain-like"/>
    <property type="match status" value="1"/>
</dbReference>
<dbReference type="RefSeq" id="WP_151051583.1">
    <property type="nucleotide sequence ID" value="NZ_CP031700.1"/>
</dbReference>
<dbReference type="OrthoDB" id="10008136at2"/>
<protein>
    <recommendedName>
        <fullName evidence="4">PIN domain-containing protein</fullName>
    </recommendedName>
</protein>
<name>A0A5J6PYX9_9NEIS</name>
<proteinExistence type="predicted"/>
<evidence type="ECO:0000313" key="2">
    <source>
        <dbReference type="EMBL" id="QEY26363.1"/>
    </source>
</evidence>
<keyword evidence="3" id="KW-1185">Reference proteome</keyword>
<reference evidence="2 3" key="1">
    <citation type="submission" date="2018-08" db="EMBL/GenBank/DDBJ databases">
        <title>Neisseria zalophi ATCC BAA-2455 complete genome.</title>
        <authorList>
            <person name="Veseli I.A."/>
            <person name="Buttler R."/>
            <person name="Mascarenhas dos Santos A.C."/>
            <person name="Pombert J.-F."/>
        </authorList>
    </citation>
    <scope>NUCLEOTIDE SEQUENCE [LARGE SCALE GENOMIC DNA]</scope>
    <source>
        <strain evidence="2 3">ATCC BAA-2455</strain>
    </source>
</reference>
<dbReference type="Gene3D" id="3.40.50.1010">
    <property type="entry name" value="5'-nuclease"/>
    <property type="match status" value="1"/>
</dbReference>
<evidence type="ECO:0000313" key="3">
    <source>
        <dbReference type="Proteomes" id="UP000325713"/>
    </source>
</evidence>
<feature type="compositionally biased region" description="Basic and acidic residues" evidence="1">
    <location>
        <begin position="63"/>
        <end position="81"/>
    </location>
</feature>
<dbReference type="AlphaFoldDB" id="A0A5J6PYX9"/>
<organism evidence="2 3">
    <name type="scientific">Neisseria zalophi</name>
    <dbReference type="NCBI Taxonomy" id="640030"/>
    <lineage>
        <taxon>Bacteria</taxon>
        <taxon>Pseudomonadati</taxon>
        <taxon>Pseudomonadota</taxon>
        <taxon>Betaproteobacteria</taxon>
        <taxon>Neisseriales</taxon>
        <taxon>Neisseriaceae</taxon>
        <taxon>Neisseria</taxon>
    </lineage>
</organism>
<dbReference type="Proteomes" id="UP000325713">
    <property type="component" value="Chromosome"/>
</dbReference>
<feature type="region of interest" description="Disordered" evidence="1">
    <location>
        <begin position="63"/>
        <end position="90"/>
    </location>
</feature>
<dbReference type="EMBL" id="CP031700">
    <property type="protein sequence ID" value="QEY26363.1"/>
    <property type="molecule type" value="Genomic_DNA"/>
</dbReference>
<evidence type="ECO:0008006" key="4">
    <source>
        <dbReference type="Google" id="ProtNLM"/>
    </source>
</evidence>
<gene>
    <name evidence="2" type="ORF">D0T92_07375</name>
</gene>
<feature type="region of interest" description="Disordered" evidence="1">
    <location>
        <begin position="1"/>
        <end position="20"/>
    </location>
</feature>
<accession>A0A5J6PYX9</accession>
<evidence type="ECO:0000256" key="1">
    <source>
        <dbReference type="SAM" id="MobiDB-lite"/>
    </source>
</evidence>
<dbReference type="SUPFAM" id="SSF57997">
    <property type="entry name" value="Tropomyosin"/>
    <property type="match status" value="1"/>
</dbReference>
<dbReference type="KEGG" id="nzl:D0T92_07375"/>
<sequence length="174" mass="20065">MSKKKRNRNKLNQNNSTPLNVNENIAIKHKIPEMEMEISKLEHEISSLQNKIAMLKIEKNNFNKKKQDAENKQKKLLKDKNQQQQHIDSLNKKAAEIREAIRKIDELKLATHTENSNSELLTILQQSNTMKTPNGENDDKTLAVAVRYKLNDLIFYTNDKNLKNKATSVGVKTS</sequence>